<dbReference type="CDD" id="cd00310">
    <property type="entry name" value="ATP-synt_Fo_a_6"/>
    <property type="match status" value="1"/>
</dbReference>
<feature type="transmembrane region" description="Helical" evidence="12">
    <location>
        <begin position="200"/>
        <end position="224"/>
    </location>
</feature>
<dbReference type="PANTHER" id="PTHR42823:SF3">
    <property type="entry name" value="ATP SYNTHASE SUBUNIT A, CHLOROPLASTIC"/>
    <property type="match status" value="1"/>
</dbReference>
<comment type="caution">
    <text evidence="13">The sequence shown here is derived from an EMBL/GenBank/DDBJ whole genome shotgun (WGS) entry which is preliminary data.</text>
</comment>
<keyword evidence="7 12" id="KW-1133">Transmembrane helix</keyword>
<dbReference type="GO" id="GO:0042777">
    <property type="term" value="P:proton motive force-driven plasma membrane ATP synthesis"/>
    <property type="evidence" value="ECO:0007669"/>
    <property type="project" value="TreeGrafter"/>
</dbReference>
<dbReference type="HAMAP" id="MF_01393">
    <property type="entry name" value="ATP_synth_a_bact"/>
    <property type="match status" value="1"/>
</dbReference>
<evidence type="ECO:0000256" key="10">
    <source>
        <dbReference type="ARBA" id="ARBA00023310"/>
    </source>
</evidence>
<keyword evidence="10" id="KW-0066">ATP synthesis</keyword>
<dbReference type="Proteomes" id="UP000034366">
    <property type="component" value="Unassembled WGS sequence"/>
</dbReference>
<dbReference type="InterPro" id="IPR045082">
    <property type="entry name" value="ATP_syn_F0_a_bact/chloroplast"/>
</dbReference>
<feature type="transmembrane region" description="Helical" evidence="12">
    <location>
        <begin position="62"/>
        <end position="91"/>
    </location>
</feature>
<evidence type="ECO:0000256" key="9">
    <source>
        <dbReference type="ARBA" id="ARBA00023136"/>
    </source>
</evidence>
<evidence type="ECO:0000256" key="7">
    <source>
        <dbReference type="ARBA" id="ARBA00022989"/>
    </source>
</evidence>
<feature type="transmembrane region" description="Helical" evidence="12">
    <location>
        <begin position="172"/>
        <end position="194"/>
    </location>
</feature>
<comment type="similarity">
    <text evidence="2 11">Belongs to the ATPase A chain family.</text>
</comment>
<evidence type="ECO:0000256" key="2">
    <source>
        <dbReference type="ARBA" id="ARBA00006810"/>
    </source>
</evidence>
<feature type="non-terminal residue" evidence="13">
    <location>
        <position position="1"/>
    </location>
</feature>
<dbReference type="GO" id="GO:0005886">
    <property type="term" value="C:plasma membrane"/>
    <property type="evidence" value="ECO:0007669"/>
    <property type="project" value="UniProtKB-SubCell"/>
</dbReference>
<evidence type="ECO:0000256" key="12">
    <source>
        <dbReference type="SAM" id="Phobius"/>
    </source>
</evidence>
<organism evidence="13 14">
    <name type="scientific">Candidatus Woesebacteria bacterium GW2011_GWD1_38_10</name>
    <dbReference type="NCBI Taxonomy" id="1618592"/>
    <lineage>
        <taxon>Bacteria</taxon>
        <taxon>Candidatus Woeseibacteriota</taxon>
    </lineage>
</organism>
<dbReference type="Pfam" id="PF00119">
    <property type="entry name" value="ATP-synt_A"/>
    <property type="match status" value="1"/>
</dbReference>
<evidence type="ECO:0000256" key="8">
    <source>
        <dbReference type="ARBA" id="ARBA00023065"/>
    </source>
</evidence>
<evidence type="ECO:0000256" key="11">
    <source>
        <dbReference type="RuleBase" id="RU000483"/>
    </source>
</evidence>
<dbReference type="AlphaFoldDB" id="A0A0G0IGK2"/>
<dbReference type="InterPro" id="IPR035908">
    <property type="entry name" value="F0_ATP_A_sf"/>
</dbReference>
<accession>A0A0G0IGK2</accession>
<name>A0A0G0IGK2_9BACT</name>
<feature type="transmembrane region" description="Helical" evidence="12">
    <location>
        <begin position="111"/>
        <end position="133"/>
    </location>
</feature>
<dbReference type="GO" id="GO:0045259">
    <property type="term" value="C:proton-transporting ATP synthase complex"/>
    <property type="evidence" value="ECO:0007669"/>
    <property type="project" value="UniProtKB-KW"/>
</dbReference>
<dbReference type="PROSITE" id="PS00449">
    <property type="entry name" value="ATPASE_A"/>
    <property type="match status" value="1"/>
</dbReference>
<gene>
    <name evidence="13" type="ORF">US67_C0009G0018</name>
</gene>
<keyword evidence="3 11" id="KW-0813">Transport</keyword>
<dbReference type="PRINTS" id="PR00123">
    <property type="entry name" value="ATPASEA"/>
</dbReference>
<dbReference type="Gene3D" id="1.20.120.220">
    <property type="entry name" value="ATP synthase, F0 complex, subunit A"/>
    <property type="match status" value="1"/>
</dbReference>
<dbReference type="InterPro" id="IPR023011">
    <property type="entry name" value="ATP_synth_F0_asu_AS"/>
</dbReference>
<feature type="transmembrane region" description="Helical" evidence="12">
    <location>
        <begin position="6"/>
        <end position="27"/>
    </location>
</feature>
<evidence type="ECO:0000256" key="5">
    <source>
        <dbReference type="ARBA" id="ARBA00022692"/>
    </source>
</evidence>
<evidence type="ECO:0000313" key="13">
    <source>
        <dbReference type="EMBL" id="KKQ50115.1"/>
    </source>
</evidence>
<evidence type="ECO:0000313" key="14">
    <source>
        <dbReference type="Proteomes" id="UP000034366"/>
    </source>
</evidence>
<evidence type="ECO:0000256" key="4">
    <source>
        <dbReference type="ARBA" id="ARBA00022547"/>
    </source>
</evidence>
<dbReference type="GO" id="GO:0046933">
    <property type="term" value="F:proton-transporting ATP synthase activity, rotational mechanism"/>
    <property type="evidence" value="ECO:0007669"/>
    <property type="project" value="TreeGrafter"/>
</dbReference>
<sequence>EFPVTNSLLTSVVVMVVFLIIAVKAYFGSGKGRKKLPLWIRVVTEGVYNFLRQISGDKTEKLFPLLFTFFIFILLGNWIGLLPGVGTIGIWEYHHGEKVLVPFLRSPNASLSITIALALISVVTVQILSIKALGGKKYLGKFFNFKNPINGFVGILELISEFSKILSFSFRLFGNVFAGEVLLMVMMFLIPLIIPVPFLILEIFVGLIQALVFTMLTTIFIVVATEEHH</sequence>
<evidence type="ECO:0000256" key="1">
    <source>
        <dbReference type="ARBA" id="ARBA00004141"/>
    </source>
</evidence>
<reference evidence="13 14" key="1">
    <citation type="journal article" date="2015" name="Nature">
        <title>rRNA introns, odd ribosomes, and small enigmatic genomes across a large radiation of phyla.</title>
        <authorList>
            <person name="Brown C.T."/>
            <person name="Hug L.A."/>
            <person name="Thomas B.C."/>
            <person name="Sharon I."/>
            <person name="Castelle C.J."/>
            <person name="Singh A."/>
            <person name="Wilkins M.J."/>
            <person name="Williams K.H."/>
            <person name="Banfield J.F."/>
        </authorList>
    </citation>
    <scope>NUCLEOTIDE SEQUENCE [LARGE SCALE GENOMIC DNA]</scope>
</reference>
<keyword evidence="4 11" id="KW-0138">CF(0)</keyword>
<comment type="function">
    <text evidence="11">Key component of the proton channel; it plays a direct role in the translocation of protons across the membrane.</text>
</comment>
<evidence type="ECO:0000256" key="3">
    <source>
        <dbReference type="ARBA" id="ARBA00022448"/>
    </source>
</evidence>
<dbReference type="SUPFAM" id="SSF81336">
    <property type="entry name" value="F1F0 ATP synthase subunit A"/>
    <property type="match status" value="1"/>
</dbReference>
<dbReference type="PANTHER" id="PTHR42823">
    <property type="entry name" value="ATP SYNTHASE SUBUNIT A, CHLOROPLASTIC"/>
    <property type="match status" value="1"/>
</dbReference>
<proteinExistence type="inferred from homology"/>
<protein>
    <recommendedName>
        <fullName evidence="11">ATP synthase subunit a</fullName>
    </recommendedName>
</protein>
<comment type="subcellular location">
    <subcellularLocation>
        <location evidence="11">Cell membrane</location>
        <topology evidence="11">Multi-pass membrane protein</topology>
    </subcellularLocation>
    <subcellularLocation>
        <location evidence="1">Membrane</location>
        <topology evidence="1">Multi-pass membrane protein</topology>
    </subcellularLocation>
</comment>
<dbReference type="NCBIfam" id="TIGR01131">
    <property type="entry name" value="ATP_synt_6_or_A"/>
    <property type="match status" value="1"/>
</dbReference>
<evidence type="ECO:0000256" key="6">
    <source>
        <dbReference type="ARBA" id="ARBA00022781"/>
    </source>
</evidence>
<dbReference type="EMBL" id="LBTW01000009">
    <property type="protein sequence ID" value="KKQ50115.1"/>
    <property type="molecule type" value="Genomic_DNA"/>
</dbReference>
<keyword evidence="6 11" id="KW-0375">Hydrogen ion transport</keyword>
<dbReference type="InterPro" id="IPR000568">
    <property type="entry name" value="ATP_synth_F0_asu"/>
</dbReference>
<keyword evidence="8 11" id="KW-0406">Ion transport</keyword>
<dbReference type="PATRIC" id="fig|1618592.3.peg.221"/>
<keyword evidence="9 12" id="KW-0472">Membrane</keyword>
<keyword evidence="5 11" id="KW-0812">Transmembrane</keyword>